<comment type="similarity">
    <text evidence="2">Belongs to the protein kinase superfamily. CAMK Ser/Thr protein kinase family.</text>
</comment>
<feature type="region of interest" description="Disordered" evidence="10">
    <location>
        <begin position="376"/>
        <end position="421"/>
    </location>
</feature>
<dbReference type="KEGG" id="bfo:118405515"/>
<feature type="compositionally biased region" description="Basic and acidic residues" evidence="10">
    <location>
        <begin position="976"/>
        <end position="988"/>
    </location>
</feature>
<dbReference type="FunFam" id="2.60.40.10:FF:001477">
    <property type="entry name" value="Titin b"/>
    <property type="match status" value="2"/>
</dbReference>
<feature type="region of interest" description="Disordered" evidence="10">
    <location>
        <begin position="844"/>
        <end position="863"/>
    </location>
</feature>
<evidence type="ECO:0000256" key="6">
    <source>
        <dbReference type="ARBA" id="ARBA00022741"/>
    </source>
</evidence>
<evidence type="ECO:0000256" key="9">
    <source>
        <dbReference type="ARBA" id="ARBA00023319"/>
    </source>
</evidence>
<dbReference type="PANTHER" id="PTHR47633">
    <property type="entry name" value="IMMUNOGLOBULIN"/>
    <property type="match status" value="1"/>
</dbReference>
<feature type="region of interest" description="Disordered" evidence="10">
    <location>
        <begin position="193"/>
        <end position="292"/>
    </location>
</feature>
<feature type="domain" description="Ig-like" evidence="11">
    <location>
        <begin position="617"/>
        <end position="705"/>
    </location>
</feature>
<dbReference type="PROSITE" id="PS50835">
    <property type="entry name" value="IG_LIKE"/>
    <property type="match status" value="7"/>
</dbReference>
<evidence type="ECO:0000259" key="11">
    <source>
        <dbReference type="PROSITE" id="PS50835"/>
    </source>
</evidence>
<feature type="region of interest" description="Disordered" evidence="10">
    <location>
        <begin position="707"/>
        <end position="734"/>
    </location>
</feature>
<keyword evidence="13" id="KW-1185">Reference proteome</keyword>
<evidence type="ECO:0000256" key="2">
    <source>
        <dbReference type="ARBA" id="ARBA00006692"/>
    </source>
</evidence>
<protein>
    <submittedName>
        <fullName evidence="14">Myosin light chain kinase, smooth muscle-like</fullName>
    </submittedName>
</protein>
<dbReference type="Proteomes" id="UP000001554">
    <property type="component" value="Chromosome 18"/>
</dbReference>
<feature type="region of interest" description="Disordered" evidence="10">
    <location>
        <begin position="971"/>
        <end position="994"/>
    </location>
</feature>
<evidence type="ECO:0000259" key="12">
    <source>
        <dbReference type="PROSITE" id="PS50853"/>
    </source>
</evidence>
<evidence type="ECO:0000256" key="8">
    <source>
        <dbReference type="ARBA" id="ARBA00023157"/>
    </source>
</evidence>
<feature type="region of interest" description="Disordered" evidence="10">
    <location>
        <begin position="1"/>
        <end position="27"/>
    </location>
</feature>
<dbReference type="GO" id="GO:0005524">
    <property type="term" value="F:ATP binding"/>
    <property type="evidence" value="ECO:0007669"/>
    <property type="project" value="UniProtKB-KW"/>
</dbReference>
<dbReference type="InterPro" id="IPR003961">
    <property type="entry name" value="FN3_dom"/>
</dbReference>
<dbReference type="GO" id="GO:0030016">
    <property type="term" value="C:myofibril"/>
    <property type="evidence" value="ECO:0007669"/>
    <property type="project" value="UniProtKB-ARBA"/>
</dbReference>
<comment type="subcellular location">
    <subcellularLocation>
        <location evidence="1">Cytoplasm</location>
    </subcellularLocation>
</comment>
<feature type="region of interest" description="Disordered" evidence="10">
    <location>
        <begin position="45"/>
        <end position="97"/>
    </location>
</feature>
<dbReference type="Pfam" id="PF07679">
    <property type="entry name" value="I-set"/>
    <property type="match status" value="7"/>
</dbReference>
<evidence type="ECO:0000313" key="13">
    <source>
        <dbReference type="Proteomes" id="UP000001554"/>
    </source>
</evidence>
<dbReference type="InterPro" id="IPR007110">
    <property type="entry name" value="Ig-like_dom"/>
</dbReference>
<evidence type="ECO:0000256" key="7">
    <source>
        <dbReference type="ARBA" id="ARBA00022840"/>
    </source>
</evidence>
<dbReference type="OMA" id="DARPKQF"/>
<keyword evidence="8" id="KW-1015">Disulfide bond</keyword>
<dbReference type="FunFam" id="2.60.40.10:FF:000977">
    <property type="entry name" value="Myosin binding protein H like"/>
    <property type="match status" value="1"/>
</dbReference>
<feature type="compositionally biased region" description="Pro residues" evidence="10">
    <location>
        <begin position="711"/>
        <end position="721"/>
    </location>
</feature>
<dbReference type="OrthoDB" id="5985519at2759"/>
<feature type="domain" description="Fibronectin type-III" evidence="12">
    <location>
        <begin position="1"/>
        <end position="59"/>
    </location>
</feature>
<dbReference type="RefSeq" id="XP_035660910.1">
    <property type="nucleotide sequence ID" value="XM_035805017.1"/>
</dbReference>
<dbReference type="SMART" id="SM00409">
    <property type="entry name" value="IG"/>
    <property type="match status" value="7"/>
</dbReference>
<dbReference type="SUPFAM" id="SSF49265">
    <property type="entry name" value="Fibronectin type III"/>
    <property type="match status" value="1"/>
</dbReference>
<keyword evidence="9" id="KW-0393">Immunoglobulin domain</keyword>
<feature type="compositionally biased region" description="Basic and acidic residues" evidence="10">
    <location>
        <begin position="268"/>
        <end position="278"/>
    </location>
</feature>
<feature type="compositionally biased region" description="Acidic residues" evidence="10">
    <location>
        <begin position="222"/>
        <end position="240"/>
    </location>
</feature>
<dbReference type="InterPro" id="IPR013106">
    <property type="entry name" value="Ig_V-set"/>
</dbReference>
<dbReference type="FunFam" id="2.60.40.10:FF:000147">
    <property type="entry name" value="Myosin light chain kinase"/>
    <property type="match status" value="1"/>
</dbReference>
<dbReference type="GO" id="GO:0004672">
    <property type="term" value="F:protein kinase activity"/>
    <property type="evidence" value="ECO:0000318"/>
    <property type="project" value="GO_Central"/>
</dbReference>
<dbReference type="PROSITE" id="PS50853">
    <property type="entry name" value="FN3"/>
    <property type="match status" value="1"/>
</dbReference>
<evidence type="ECO:0000256" key="5">
    <source>
        <dbReference type="ARBA" id="ARBA00022737"/>
    </source>
</evidence>
<keyword evidence="3" id="KW-0963">Cytoplasm</keyword>
<dbReference type="SUPFAM" id="SSF48726">
    <property type="entry name" value="Immunoglobulin"/>
    <property type="match status" value="7"/>
</dbReference>
<dbReference type="CDD" id="cd00063">
    <property type="entry name" value="FN3"/>
    <property type="match status" value="1"/>
</dbReference>
<dbReference type="GO" id="GO:0055013">
    <property type="term" value="P:cardiac muscle cell development"/>
    <property type="evidence" value="ECO:0007669"/>
    <property type="project" value="UniProtKB-ARBA"/>
</dbReference>
<keyword evidence="6" id="KW-0547">Nucleotide-binding</keyword>
<feature type="domain" description="Ig-like" evidence="11">
    <location>
        <begin position="733"/>
        <end position="822"/>
    </location>
</feature>
<feature type="domain" description="Ig-like" evidence="11">
    <location>
        <begin position="283"/>
        <end position="366"/>
    </location>
</feature>
<evidence type="ECO:0000256" key="1">
    <source>
        <dbReference type="ARBA" id="ARBA00004496"/>
    </source>
</evidence>
<dbReference type="FunFam" id="2.60.40.10:FF:000107">
    <property type="entry name" value="Myosin, light chain kinase a"/>
    <property type="match status" value="2"/>
</dbReference>
<dbReference type="Gene3D" id="2.60.40.10">
    <property type="entry name" value="Immunoglobulins"/>
    <property type="match status" value="8"/>
</dbReference>
<dbReference type="InterPro" id="IPR013783">
    <property type="entry name" value="Ig-like_fold"/>
</dbReference>
<feature type="compositionally biased region" description="Basic and acidic residues" evidence="10">
    <location>
        <begin position="55"/>
        <end position="74"/>
    </location>
</feature>
<gene>
    <name evidence="14" type="primary">LOC118405515</name>
</gene>
<evidence type="ECO:0000256" key="10">
    <source>
        <dbReference type="SAM" id="MobiDB-lite"/>
    </source>
</evidence>
<reference evidence="13" key="1">
    <citation type="journal article" date="2020" name="Nat. Ecol. Evol.">
        <title>Deeply conserved synteny resolves early events in vertebrate evolution.</title>
        <authorList>
            <person name="Simakov O."/>
            <person name="Marletaz F."/>
            <person name="Yue J.X."/>
            <person name="O'Connell B."/>
            <person name="Jenkins J."/>
            <person name="Brandt A."/>
            <person name="Calef R."/>
            <person name="Tung C.H."/>
            <person name="Huang T.K."/>
            <person name="Schmutz J."/>
            <person name="Satoh N."/>
            <person name="Yu J.K."/>
            <person name="Putnam N.H."/>
            <person name="Green R.E."/>
            <person name="Rokhsar D.S."/>
        </authorList>
    </citation>
    <scope>NUCLEOTIDE SEQUENCE [LARGE SCALE GENOMIC DNA]</scope>
    <source>
        <strain evidence="13">S238N-H82</strain>
    </source>
</reference>
<dbReference type="InterPro" id="IPR003599">
    <property type="entry name" value="Ig_sub"/>
</dbReference>
<evidence type="ECO:0000313" key="14">
    <source>
        <dbReference type="RefSeq" id="XP_035660910.1"/>
    </source>
</evidence>
<dbReference type="InterPro" id="IPR013098">
    <property type="entry name" value="Ig_I-set"/>
</dbReference>
<reference evidence="14" key="2">
    <citation type="submission" date="2025-08" db="UniProtKB">
        <authorList>
            <consortium name="RefSeq"/>
        </authorList>
    </citation>
    <scope>IDENTIFICATION</scope>
    <source>
        <strain evidence="14">S238N-H82</strain>
        <tissue evidence="14">Testes</tissue>
    </source>
</reference>
<dbReference type="GeneID" id="118405515"/>
<dbReference type="SMART" id="SM00408">
    <property type="entry name" value="IGc2"/>
    <property type="match status" value="7"/>
</dbReference>
<feature type="compositionally biased region" description="Low complexity" evidence="10">
    <location>
        <begin position="401"/>
        <end position="414"/>
    </location>
</feature>
<feature type="domain" description="Ig-like" evidence="11">
    <location>
        <begin position="414"/>
        <end position="500"/>
    </location>
</feature>
<dbReference type="SMART" id="SM00406">
    <property type="entry name" value="IGv"/>
    <property type="match status" value="3"/>
</dbReference>
<evidence type="ECO:0000256" key="4">
    <source>
        <dbReference type="ARBA" id="ARBA00022553"/>
    </source>
</evidence>
<proteinExistence type="inferred from homology"/>
<keyword evidence="5" id="KW-0677">Repeat</keyword>
<name>A0A9J7HJT8_BRAFL</name>
<dbReference type="InterPro" id="IPR003598">
    <property type="entry name" value="Ig_sub2"/>
</dbReference>
<evidence type="ECO:0000256" key="3">
    <source>
        <dbReference type="ARBA" id="ARBA00022490"/>
    </source>
</evidence>
<dbReference type="PANTHER" id="PTHR47633:SF4">
    <property type="entry name" value="MYOPALLADIN ISOFORM X1"/>
    <property type="match status" value="1"/>
</dbReference>
<sequence>MFDVSDGKWQTLTTTCRRPPYPVKGLNPSATYRFRIRAENAYGLSDAGPLSDPILTKEPEQGRNDRSSDGKKTDSSSSDSVAWRSTSMDSSSDADRVDRKIQALMQTGRQETNKPPVFVRNLRDVECVEGSAARLDCSVTGIPEPEVTWYKDDSALHDGRKYAYEFGEDGHVSLVIRDVTAEDDGMYTCEAQNEAGKTSASAELLVEGVRPKQTRQTSVENTAEEDGASAVLEDEDDDDVRDLPDAGKQPPPFAKMPSFLTQGQDNLPPKKDDRDARPKQFPPKFLIKPRSSSAKVGDIVKFGCKADGRPPPEVTWHRGDERIRDEGRIELYTEYGTQYFEIGEVEAGDAGEYTCVISNNVGKDVCMFNLKVEGVPDPDPNIRTRATDSGSKGQHEMKQGTSTESSKPSPSTAPRFLAKPTSQTVQEGGDAIFVCRVSGEPAPEVLWERDGVPVRNAGRFEIFEEDDGFHLEIFDVVREDAGTYGCTLRNGAGETNCSFSLGVHVKAVKSVKPSFLLKFSDTEVLEGDPIRLECRITGEPTPQVTWYRDGKEVGDRQGVDPRTTYSNKVARLYIERAHLEDEADYTCKAANCAGEARCTAEVLVNERLQLAPSGELPVFTLQLQDISAQDGDNVTFCCKVSGTPAPKVSWLYEGKPIKASEDFQVTSRGEDQSLHIPEIFPEDAGMYGCVAQNSAGTVTTSAKLKVKAPAKPDPVPDPEPAVKPKIPKLKEGPPIFLKDPLPQNIEEGNPLSLTCEVSGLPPPTVEWQKDGKTVHKDRRVKMKKEGNVFRLDITAALSTDSGCYTALASNARGSVSRDVSISVKPLAEETTDYKTLLRRRPELSKLGRQASEGDASDEARSRSNTMEALLQAPVFSQVIADATVTEGQPVTFRCQLVGKPAPEVTWYANEKEIKPSKFFQMTQEGDACKLVIVEAFPEDAGKYTCWAQNEEGQAECSCRLVVKKEKSQENVQGDTHAAEEKAKIEKGPENIVVF</sequence>
<keyword evidence="4" id="KW-0597">Phosphoprotein</keyword>
<dbReference type="AlphaFoldDB" id="A0A9J7HJT8"/>
<feature type="domain" description="Ig-like" evidence="11">
    <location>
        <begin position="873"/>
        <end position="957"/>
    </location>
</feature>
<feature type="compositionally biased region" description="Low complexity" evidence="10">
    <location>
        <begin position="75"/>
        <end position="87"/>
    </location>
</feature>
<feature type="domain" description="Ig-like" evidence="11">
    <location>
        <begin position="115"/>
        <end position="205"/>
    </location>
</feature>
<dbReference type="FunFam" id="2.60.40.10:FF:000032">
    <property type="entry name" value="palladin isoform X1"/>
    <property type="match status" value="1"/>
</dbReference>
<dbReference type="InterPro" id="IPR036116">
    <property type="entry name" value="FN3_sf"/>
</dbReference>
<feature type="domain" description="Ig-like" evidence="11">
    <location>
        <begin position="513"/>
        <end position="605"/>
    </location>
</feature>
<keyword evidence="7" id="KW-0067">ATP-binding</keyword>
<organism evidence="13 14">
    <name type="scientific">Branchiostoma floridae</name>
    <name type="common">Florida lancelet</name>
    <name type="synonym">Amphioxus</name>
    <dbReference type="NCBI Taxonomy" id="7739"/>
    <lineage>
        <taxon>Eukaryota</taxon>
        <taxon>Metazoa</taxon>
        <taxon>Chordata</taxon>
        <taxon>Cephalochordata</taxon>
        <taxon>Leptocardii</taxon>
        <taxon>Amphioxiformes</taxon>
        <taxon>Branchiostomatidae</taxon>
        <taxon>Branchiostoma</taxon>
    </lineage>
</organism>
<dbReference type="InterPro" id="IPR036179">
    <property type="entry name" value="Ig-like_dom_sf"/>
</dbReference>
<accession>A0A9J7HJT8</accession>